<feature type="compositionally biased region" description="Pro residues" evidence="3">
    <location>
        <begin position="160"/>
        <end position="170"/>
    </location>
</feature>
<comment type="caution">
    <text evidence="6">The sequence shown here is derived from an EMBL/GenBank/DDBJ whole genome shotgun (WGS) entry which is preliminary data.</text>
</comment>
<accession>A0A0G1R0F0</accession>
<dbReference type="InterPro" id="IPR036366">
    <property type="entry name" value="PGBDSf"/>
</dbReference>
<dbReference type="EMBL" id="LCLJ01000026">
    <property type="protein sequence ID" value="KKU14395.1"/>
    <property type="molecule type" value="Genomic_DNA"/>
</dbReference>
<keyword evidence="2" id="KW-0175">Coiled coil</keyword>
<dbReference type="Pfam" id="PF10342">
    <property type="entry name" value="Kre9_KNH"/>
    <property type="match status" value="1"/>
</dbReference>
<keyword evidence="1 4" id="KW-0732">Signal</keyword>
<feature type="signal peptide" evidence="4">
    <location>
        <begin position="1"/>
        <end position="24"/>
    </location>
</feature>
<gene>
    <name evidence="6" type="ORF">UX22_C0026G0017</name>
</gene>
<reference evidence="6 7" key="1">
    <citation type="journal article" date="2015" name="Nature">
        <title>rRNA introns, odd ribosomes, and small enigmatic genomes across a large radiation of phyla.</title>
        <authorList>
            <person name="Brown C.T."/>
            <person name="Hug L.A."/>
            <person name="Thomas B.C."/>
            <person name="Sharon I."/>
            <person name="Castelle C.J."/>
            <person name="Singh A."/>
            <person name="Wilkins M.J."/>
            <person name="Williams K.H."/>
            <person name="Banfield J.F."/>
        </authorList>
    </citation>
    <scope>NUCLEOTIDE SEQUENCE [LARGE SCALE GENOMIC DNA]</scope>
</reference>
<feature type="coiled-coil region" evidence="2">
    <location>
        <begin position="27"/>
        <end position="54"/>
    </location>
</feature>
<evidence type="ECO:0000256" key="1">
    <source>
        <dbReference type="ARBA" id="ARBA00022729"/>
    </source>
</evidence>
<evidence type="ECO:0000313" key="7">
    <source>
        <dbReference type="Proteomes" id="UP000034727"/>
    </source>
</evidence>
<protein>
    <recommendedName>
        <fullName evidence="5">Yeast cell wall synthesis Kre9/Knh1-like N-terminal domain-containing protein</fullName>
    </recommendedName>
</protein>
<proteinExistence type="predicted"/>
<evidence type="ECO:0000256" key="4">
    <source>
        <dbReference type="SAM" id="SignalP"/>
    </source>
</evidence>
<feature type="chain" id="PRO_5002539278" description="Yeast cell wall synthesis Kre9/Knh1-like N-terminal domain-containing protein" evidence="4">
    <location>
        <begin position="25"/>
        <end position="287"/>
    </location>
</feature>
<dbReference type="Gene3D" id="1.10.101.10">
    <property type="entry name" value="PGBD-like superfamily/PGBD"/>
    <property type="match status" value="1"/>
</dbReference>
<evidence type="ECO:0000256" key="2">
    <source>
        <dbReference type="SAM" id="Coils"/>
    </source>
</evidence>
<evidence type="ECO:0000313" key="6">
    <source>
        <dbReference type="EMBL" id="KKU14395.1"/>
    </source>
</evidence>
<organism evidence="6 7">
    <name type="scientific">Candidatus Jorgensenbacteria bacterium GW2011_GWA2_45_9</name>
    <dbReference type="NCBI Taxonomy" id="1618663"/>
    <lineage>
        <taxon>Bacteria</taxon>
        <taxon>Candidatus Joergenseniibacteriota</taxon>
    </lineage>
</organism>
<name>A0A0G1R0F0_9BACT</name>
<evidence type="ECO:0000256" key="3">
    <source>
        <dbReference type="SAM" id="MobiDB-lite"/>
    </source>
</evidence>
<evidence type="ECO:0000259" key="5">
    <source>
        <dbReference type="Pfam" id="PF10342"/>
    </source>
</evidence>
<dbReference type="Proteomes" id="UP000034727">
    <property type="component" value="Unassembled WGS sequence"/>
</dbReference>
<dbReference type="InterPro" id="IPR018466">
    <property type="entry name" value="Kre9/Knh1-like_N"/>
</dbReference>
<feature type="region of interest" description="Disordered" evidence="3">
    <location>
        <begin position="157"/>
        <end position="177"/>
    </location>
</feature>
<sequence>MKKIILSLVAVAVISAIYVPAAKAYTVEELQAQIQVLLQQVAALQKHLAAQQGETSAFCYTFSQNLRFGDGGVGTENKEQDVRYLQEILEKEGFSVDDMEQKGDSQFLESTAAAVVGFQEKYRDEILAPYKLSRGTGYVGVSTRAKLNKLYGCSTNVPQQPTPAPTPAPTSAPTLAPTTPSAGVGITVIYPNGGEVLKAETQQTLTWNSSNAGTSNVDVTLLDGNTGNYAATIARGIPNTGSYSWSAPESWTGNIEWKYKIQISLSDNPKIWDASNAPFTLVSNRLT</sequence>
<feature type="non-terminal residue" evidence="6">
    <location>
        <position position="287"/>
    </location>
</feature>
<feature type="domain" description="Yeast cell wall synthesis Kre9/Knh1-like N-terminal" evidence="5">
    <location>
        <begin position="191"/>
        <end position="271"/>
    </location>
</feature>
<dbReference type="AlphaFoldDB" id="A0A0G1R0F0"/>